<evidence type="ECO:0000313" key="3">
    <source>
        <dbReference type="Proteomes" id="UP000433577"/>
    </source>
</evidence>
<evidence type="ECO:0000256" key="1">
    <source>
        <dbReference type="SAM" id="MobiDB-lite"/>
    </source>
</evidence>
<feature type="region of interest" description="Disordered" evidence="1">
    <location>
        <begin position="156"/>
        <end position="178"/>
    </location>
</feature>
<dbReference type="Proteomes" id="UP000433577">
    <property type="component" value="Chromosome 2"/>
</dbReference>
<dbReference type="EMBL" id="CP046914">
    <property type="protein sequence ID" value="QGZ63685.1"/>
    <property type="molecule type" value="Genomic_DNA"/>
</dbReference>
<dbReference type="KEGG" id="pacs:FAZ98_18105"/>
<evidence type="ECO:0000313" key="2">
    <source>
        <dbReference type="EMBL" id="QGZ63685.1"/>
    </source>
</evidence>
<name>A0A7Z2GLH2_9BURK</name>
<reference evidence="2 3" key="1">
    <citation type="submission" date="2019-12" db="EMBL/GenBank/DDBJ databases">
        <title>Paraburkholderia acidiphila 7Q-K02 sp. nov and Paraburkholderia acidisoli DHF22 sp. nov., two strains isolated from forest soil.</title>
        <authorList>
            <person name="Gao Z."/>
            <person name="Qiu L."/>
        </authorList>
    </citation>
    <scope>NUCLEOTIDE SEQUENCE [LARGE SCALE GENOMIC DNA]</scope>
    <source>
        <strain evidence="2 3">DHF22</strain>
    </source>
</reference>
<protein>
    <submittedName>
        <fullName evidence="2">Uncharacterized protein</fullName>
    </submittedName>
</protein>
<proteinExistence type="predicted"/>
<dbReference type="AlphaFoldDB" id="A0A7Z2GLH2"/>
<accession>A0A7Z2GLH2</accession>
<gene>
    <name evidence="2" type="ORF">FAZ98_18105</name>
</gene>
<dbReference type="RefSeq" id="WP_158952674.1">
    <property type="nucleotide sequence ID" value="NZ_CP046914.1"/>
</dbReference>
<organism evidence="2 3">
    <name type="scientific">Paraburkholderia acidisoli</name>
    <dbReference type="NCBI Taxonomy" id="2571748"/>
    <lineage>
        <taxon>Bacteria</taxon>
        <taxon>Pseudomonadati</taxon>
        <taxon>Pseudomonadota</taxon>
        <taxon>Betaproteobacteria</taxon>
        <taxon>Burkholderiales</taxon>
        <taxon>Burkholderiaceae</taxon>
        <taxon>Paraburkholderia</taxon>
    </lineage>
</organism>
<sequence length="203" mass="21738">MMTVLVSEVNPGYAHAALLARPGDRVSLTVSNERRMSARRGRRNRERFAVKDSARESGLMGVSTAALRRCYDGGPPRFAPSITMNLRRCLVIISTLSTVALTCVAHAQTGSAEGAPHQYGGALQRNLNTVTTSPAANDADAARRCRDLAKTYVDSLGPQPGNAASVGNPNYGRDGRNVESQTDLQARYRVNDAQQAYGDAGCK</sequence>
<keyword evidence="3" id="KW-1185">Reference proteome</keyword>